<dbReference type="EMBL" id="FMUR01000003">
    <property type="protein sequence ID" value="SCX78672.1"/>
    <property type="molecule type" value="Genomic_DNA"/>
</dbReference>
<dbReference type="Proteomes" id="UP000183047">
    <property type="component" value="Unassembled WGS sequence"/>
</dbReference>
<dbReference type="OrthoDB" id="8659436at2"/>
<dbReference type="Pfam" id="PF01475">
    <property type="entry name" value="FUR"/>
    <property type="match status" value="1"/>
</dbReference>
<dbReference type="Gene3D" id="1.10.10.10">
    <property type="entry name" value="Winged helix-like DNA-binding domain superfamily/Winged helix DNA-binding domain"/>
    <property type="match status" value="1"/>
</dbReference>
<evidence type="ECO:0000313" key="1">
    <source>
        <dbReference type="EMBL" id="SCX78672.1"/>
    </source>
</evidence>
<proteinExistence type="predicted"/>
<dbReference type="InterPro" id="IPR036390">
    <property type="entry name" value="WH_DNA-bd_sf"/>
</dbReference>
<gene>
    <name evidence="1" type="ORF">SAMN02910451_00341</name>
</gene>
<dbReference type="InterPro" id="IPR002481">
    <property type="entry name" value="FUR"/>
</dbReference>
<organism evidence="1 2">
    <name type="scientific">Butyrivibrio hungatei</name>
    <dbReference type="NCBI Taxonomy" id="185008"/>
    <lineage>
        <taxon>Bacteria</taxon>
        <taxon>Bacillati</taxon>
        <taxon>Bacillota</taxon>
        <taxon>Clostridia</taxon>
        <taxon>Lachnospirales</taxon>
        <taxon>Lachnospiraceae</taxon>
        <taxon>Butyrivibrio</taxon>
    </lineage>
</organism>
<sequence length="77" mass="8782">MNDEQIIMMLRNNGMRITKQRKIVAKVIAENDGVSCKTICCIVKNKDESIGTATVYRMIKELEDIGAVERIDMIKHN</sequence>
<dbReference type="AlphaFoldDB" id="A0A1G5ALE6"/>
<dbReference type="SUPFAM" id="SSF46785">
    <property type="entry name" value="Winged helix' DNA-binding domain"/>
    <property type="match status" value="1"/>
</dbReference>
<dbReference type="RefSeq" id="WP_074461145.1">
    <property type="nucleotide sequence ID" value="NZ_FMUR01000003.1"/>
</dbReference>
<dbReference type="InterPro" id="IPR036388">
    <property type="entry name" value="WH-like_DNA-bd_sf"/>
</dbReference>
<keyword evidence="2" id="KW-1185">Reference proteome</keyword>
<name>A0A1G5ALE6_9FIRM</name>
<protein>
    <submittedName>
        <fullName evidence="1">Fur family transcriptional regulator, ferric uptake regulator</fullName>
    </submittedName>
</protein>
<accession>A0A1G5ALE6</accession>
<reference evidence="2" key="1">
    <citation type="submission" date="2016-10" db="EMBL/GenBank/DDBJ databases">
        <authorList>
            <person name="Varghese N."/>
            <person name="Submissions S."/>
        </authorList>
    </citation>
    <scope>NUCLEOTIDE SEQUENCE [LARGE SCALE GENOMIC DNA]</scope>
    <source>
        <strain evidence="2">XBD2006</strain>
    </source>
</reference>
<dbReference type="GO" id="GO:0003700">
    <property type="term" value="F:DNA-binding transcription factor activity"/>
    <property type="evidence" value="ECO:0007669"/>
    <property type="project" value="InterPro"/>
</dbReference>
<evidence type="ECO:0000313" key="2">
    <source>
        <dbReference type="Proteomes" id="UP000183047"/>
    </source>
</evidence>